<dbReference type="Gene3D" id="3.30.565.10">
    <property type="entry name" value="Histidine kinase-like ATPase, C-terminal domain"/>
    <property type="match status" value="1"/>
</dbReference>
<dbReference type="AlphaFoldDB" id="A0A0W1JLT6"/>
<dbReference type="CDD" id="cd00082">
    <property type="entry name" value="HisKA"/>
    <property type="match status" value="1"/>
</dbReference>
<keyword evidence="8" id="KW-0902">Two-component regulatory system</keyword>
<feature type="domain" description="PAS" evidence="10">
    <location>
        <begin position="5"/>
        <end position="75"/>
    </location>
</feature>
<dbReference type="SMART" id="SM00388">
    <property type="entry name" value="HisKA"/>
    <property type="match status" value="1"/>
</dbReference>
<dbReference type="GO" id="GO:0005524">
    <property type="term" value="F:ATP binding"/>
    <property type="evidence" value="ECO:0007669"/>
    <property type="project" value="UniProtKB-KW"/>
</dbReference>
<dbReference type="SMART" id="SM00091">
    <property type="entry name" value="PAS"/>
    <property type="match status" value="2"/>
</dbReference>
<keyword evidence="7" id="KW-0067">ATP-binding</keyword>
<dbReference type="GO" id="GO:0000155">
    <property type="term" value="F:phosphorelay sensor kinase activity"/>
    <property type="evidence" value="ECO:0007669"/>
    <property type="project" value="InterPro"/>
</dbReference>
<dbReference type="InterPro" id="IPR005467">
    <property type="entry name" value="His_kinase_dom"/>
</dbReference>
<feature type="domain" description="PAC" evidence="11">
    <location>
        <begin position="79"/>
        <end position="131"/>
    </location>
</feature>
<feature type="domain" description="PAC" evidence="11">
    <location>
        <begin position="367"/>
        <end position="417"/>
    </location>
</feature>
<evidence type="ECO:0000256" key="4">
    <source>
        <dbReference type="ARBA" id="ARBA00022679"/>
    </source>
</evidence>
<dbReference type="EC" id="2.7.13.3" evidence="2"/>
<dbReference type="InterPro" id="IPR029016">
    <property type="entry name" value="GAF-like_dom_sf"/>
</dbReference>
<dbReference type="SUPFAM" id="SSF55785">
    <property type="entry name" value="PYP-like sensor domain (PAS domain)"/>
    <property type="match status" value="2"/>
</dbReference>
<dbReference type="PANTHER" id="PTHR43065">
    <property type="entry name" value="SENSOR HISTIDINE KINASE"/>
    <property type="match status" value="1"/>
</dbReference>
<dbReference type="Proteomes" id="UP000054623">
    <property type="component" value="Unassembled WGS sequence"/>
</dbReference>
<evidence type="ECO:0000259" key="11">
    <source>
        <dbReference type="PROSITE" id="PS50113"/>
    </source>
</evidence>
<evidence type="ECO:0000256" key="1">
    <source>
        <dbReference type="ARBA" id="ARBA00000085"/>
    </source>
</evidence>
<keyword evidence="4" id="KW-0808">Transferase</keyword>
<dbReference type="Pfam" id="PF02518">
    <property type="entry name" value="HATPase_c"/>
    <property type="match status" value="1"/>
</dbReference>
<dbReference type="InterPro" id="IPR035965">
    <property type="entry name" value="PAS-like_dom_sf"/>
</dbReference>
<dbReference type="OrthoDB" id="505470at2"/>
<feature type="domain" description="PAS" evidence="10">
    <location>
        <begin position="293"/>
        <end position="362"/>
    </location>
</feature>
<dbReference type="Gene3D" id="3.30.450.40">
    <property type="match status" value="1"/>
</dbReference>
<keyword evidence="5" id="KW-0547">Nucleotide-binding</keyword>
<evidence type="ECO:0000256" key="7">
    <source>
        <dbReference type="ARBA" id="ARBA00022840"/>
    </source>
</evidence>
<dbReference type="Pfam" id="PF13426">
    <property type="entry name" value="PAS_9"/>
    <property type="match status" value="1"/>
</dbReference>
<dbReference type="PROSITE" id="PS50109">
    <property type="entry name" value="HIS_KIN"/>
    <property type="match status" value="1"/>
</dbReference>
<protein>
    <recommendedName>
        <fullName evidence="2">histidine kinase</fullName>
        <ecNumber evidence="2">2.7.13.3</ecNumber>
    </recommendedName>
</protein>
<dbReference type="SMART" id="SM00387">
    <property type="entry name" value="HATPase_c"/>
    <property type="match status" value="1"/>
</dbReference>
<dbReference type="Pfam" id="PF08447">
    <property type="entry name" value="PAS_3"/>
    <property type="match status" value="1"/>
</dbReference>
<dbReference type="Gene3D" id="3.30.450.20">
    <property type="entry name" value="PAS domain"/>
    <property type="match status" value="2"/>
</dbReference>
<organism evidence="12 13">
    <name type="scientific">Desulfitobacterium hafniense</name>
    <name type="common">Desulfitobacterium frappieri</name>
    <dbReference type="NCBI Taxonomy" id="49338"/>
    <lineage>
        <taxon>Bacteria</taxon>
        <taxon>Bacillati</taxon>
        <taxon>Bacillota</taxon>
        <taxon>Clostridia</taxon>
        <taxon>Eubacteriales</taxon>
        <taxon>Desulfitobacteriaceae</taxon>
        <taxon>Desulfitobacterium</taxon>
    </lineage>
</organism>
<evidence type="ECO:0000313" key="12">
    <source>
        <dbReference type="EMBL" id="KTE92528.1"/>
    </source>
</evidence>
<dbReference type="RefSeq" id="WP_058490821.1">
    <property type="nucleotide sequence ID" value="NZ_LOCK01000013.1"/>
</dbReference>
<dbReference type="Gene3D" id="1.10.287.130">
    <property type="match status" value="1"/>
</dbReference>
<accession>A0A0W1JLT6</accession>
<evidence type="ECO:0000256" key="5">
    <source>
        <dbReference type="ARBA" id="ARBA00022741"/>
    </source>
</evidence>
<keyword evidence="3" id="KW-0597">Phosphoprotein</keyword>
<dbReference type="PANTHER" id="PTHR43065:SF46">
    <property type="entry name" value="C4-DICARBOXYLATE TRANSPORT SENSOR PROTEIN DCTB"/>
    <property type="match status" value="1"/>
</dbReference>
<evidence type="ECO:0000313" key="13">
    <source>
        <dbReference type="Proteomes" id="UP000054623"/>
    </source>
</evidence>
<dbReference type="InterPro" id="IPR036890">
    <property type="entry name" value="HATPase_C_sf"/>
</dbReference>
<sequence length="638" mass="72467">MCTKLPEDYEIVFDFAAIGMALLSLEGEFLKVNAYFCEFFGYDPIELSKLLFTKLVYPEDIGLGSQEIRKLLSGEIPTCHLENRFVHKTGEIKWGLSSVSLVRDEAGIPLYSIVQIQDITARKRVEDNLSYRVEFERFVTTLSTGFINCPVDKIDEEITSALEKIGKFLRVDCIFIDQFYEEGRKYKKVMEWNPPGITPFLTQELTVEAVPGWYRKLSEKDGFYYEEKEQNHKAQLLLNIPITQAGENVGFIGVASYHGKSFSEEDIRLIKVVGEVIFSAIQRKQAEIARRNSEQLIAAAFTASPALMMILSMEGRGVIDVNDTLIEVLGYDRSELLNKQSSELSGLIRQSDYEHIYESLNQQGTVLNREVELITKSGIKRTALFSAEKIMIGKEMCLLLVSQDITEKKRLEKEMARLERLDLIGQMAAGIGHEIRNPMTTVRGYLQYISKKDKYADEVETFQLMIEELDRANEIITEYLSLSQDRVVDFKCINLNTIIQHLYPILSVHTKMEDKSIELNLGSLPDLYLDKKEMCQLILNLVRNGLEAMPVKGRLTISTYRQQGNVILEVEDQGRGIPNEIKDKVGTPFFTTKLNGTGLGMAICYSIAERHNALIDFQSGPHGTKVRVKFQGAEETKA</sequence>
<comment type="caution">
    <text evidence="12">The sequence shown here is derived from an EMBL/GenBank/DDBJ whole genome shotgun (WGS) entry which is preliminary data.</text>
</comment>
<dbReference type="InterPro" id="IPR013655">
    <property type="entry name" value="PAS_fold_3"/>
</dbReference>
<dbReference type="PROSITE" id="PS50112">
    <property type="entry name" value="PAS"/>
    <property type="match status" value="2"/>
</dbReference>
<name>A0A0W1JLT6_DESHA</name>
<evidence type="ECO:0000259" key="10">
    <source>
        <dbReference type="PROSITE" id="PS50112"/>
    </source>
</evidence>
<dbReference type="PROSITE" id="PS50113">
    <property type="entry name" value="PAC"/>
    <property type="match status" value="2"/>
</dbReference>
<comment type="catalytic activity">
    <reaction evidence="1">
        <text>ATP + protein L-histidine = ADP + protein N-phospho-L-histidine.</text>
        <dbReference type="EC" id="2.7.13.3"/>
    </reaction>
</comment>
<dbReference type="InterPro" id="IPR003594">
    <property type="entry name" value="HATPase_dom"/>
</dbReference>
<dbReference type="PRINTS" id="PR00344">
    <property type="entry name" value="BCTRLSENSOR"/>
</dbReference>
<reference evidence="12 13" key="1">
    <citation type="submission" date="2015-12" db="EMBL/GenBank/DDBJ databases">
        <title>Draft Genome Sequence of Desulfitobacterium hafniense Strain DH, a Sulfate-reducing Bacterium Isolated from Paddy Soils.</title>
        <authorList>
            <person name="Bao P."/>
            <person name="Zhang X."/>
            <person name="Li G."/>
        </authorList>
    </citation>
    <scope>NUCLEOTIDE SEQUENCE [LARGE SCALE GENOMIC DNA]</scope>
    <source>
        <strain evidence="12 13">DH</strain>
    </source>
</reference>
<proteinExistence type="predicted"/>
<dbReference type="SUPFAM" id="SSF55781">
    <property type="entry name" value="GAF domain-like"/>
    <property type="match status" value="1"/>
</dbReference>
<dbReference type="SUPFAM" id="SSF47384">
    <property type="entry name" value="Homodimeric domain of signal transducing histidine kinase"/>
    <property type="match status" value="1"/>
</dbReference>
<dbReference type="InterPro" id="IPR001610">
    <property type="entry name" value="PAC"/>
</dbReference>
<evidence type="ECO:0000256" key="3">
    <source>
        <dbReference type="ARBA" id="ARBA00022553"/>
    </source>
</evidence>
<keyword evidence="6 12" id="KW-0418">Kinase</keyword>
<evidence type="ECO:0000259" key="9">
    <source>
        <dbReference type="PROSITE" id="PS50109"/>
    </source>
</evidence>
<dbReference type="SMART" id="SM00086">
    <property type="entry name" value="PAC"/>
    <property type="match status" value="2"/>
</dbReference>
<dbReference type="InterPro" id="IPR000700">
    <property type="entry name" value="PAS-assoc_C"/>
</dbReference>
<dbReference type="InterPro" id="IPR000014">
    <property type="entry name" value="PAS"/>
</dbReference>
<gene>
    <name evidence="12" type="ORF">AT727_18580</name>
</gene>
<evidence type="ECO:0000256" key="2">
    <source>
        <dbReference type="ARBA" id="ARBA00012438"/>
    </source>
</evidence>
<dbReference type="CDD" id="cd00130">
    <property type="entry name" value="PAS"/>
    <property type="match status" value="2"/>
</dbReference>
<dbReference type="EMBL" id="LOCK01000013">
    <property type="protein sequence ID" value="KTE92528.1"/>
    <property type="molecule type" value="Genomic_DNA"/>
</dbReference>
<dbReference type="InterPro" id="IPR036097">
    <property type="entry name" value="HisK_dim/P_sf"/>
</dbReference>
<dbReference type="NCBIfam" id="TIGR00229">
    <property type="entry name" value="sensory_box"/>
    <property type="match status" value="2"/>
</dbReference>
<evidence type="ECO:0000256" key="6">
    <source>
        <dbReference type="ARBA" id="ARBA00022777"/>
    </source>
</evidence>
<dbReference type="InterPro" id="IPR004358">
    <property type="entry name" value="Sig_transdc_His_kin-like_C"/>
</dbReference>
<dbReference type="SUPFAM" id="SSF55874">
    <property type="entry name" value="ATPase domain of HSP90 chaperone/DNA topoisomerase II/histidine kinase"/>
    <property type="match status" value="1"/>
</dbReference>
<feature type="domain" description="Histidine kinase" evidence="9">
    <location>
        <begin position="430"/>
        <end position="634"/>
    </location>
</feature>
<dbReference type="InterPro" id="IPR003661">
    <property type="entry name" value="HisK_dim/P_dom"/>
</dbReference>
<evidence type="ECO:0000256" key="8">
    <source>
        <dbReference type="ARBA" id="ARBA00023012"/>
    </source>
</evidence>
<dbReference type="Pfam" id="PF00512">
    <property type="entry name" value="HisKA"/>
    <property type="match status" value="1"/>
</dbReference>